<dbReference type="InterPro" id="IPR052159">
    <property type="entry name" value="Competence_DNA_uptake"/>
</dbReference>
<sequence>MSSTIQVLHASHGDCLFIRHQQDGSIFNLLIDGGPAETFGQLHGYAKPLRSLLEELRARNESIDLAIITHVDDDHIGGILEAMSYDEYLPSLVKEFWFNSYGQISSIFVEPNDKKNEVPGIADAEAKTSISQGITLEEKLRKLNWYNQVIHNDSPPLIRSNLEFTILSPSVKTLQRLGKKWEREYPQTEKKTAKSESDHSFPFSHFFCADQFKSDPSIPNGSSIAFILKIGNIRLLLLADSHAGVVEEKLRSLGYSSDNPLECSMVKISHHGSKGNTSQSLLSLLSSKRYVISTDSSIFGHPDKRTIARILSAHEGNHVYFNYDSVIRNILLPEDAIYADRLHVCEEKMVL</sequence>
<reference evidence="2 3" key="1">
    <citation type="submission" date="2023-08" db="EMBL/GenBank/DDBJ databases">
        <authorList>
            <person name="Dale J."/>
        </authorList>
    </citation>
    <scope>NUCLEOTIDE SEQUENCE [LARGE SCALE GENOMIC DNA]</scope>
    <source>
        <strain evidence="2 3">2023EL-00788</strain>
    </source>
</reference>
<name>A0AAW8H5B4_9ENTR</name>
<dbReference type="AlphaFoldDB" id="A0AAW8H5B4"/>
<dbReference type="PANTHER" id="PTHR30619:SF1">
    <property type="entry name" value="RECOMBINATION PROTEIN 2"/>
    <property type="match status" value="1"/>
</dbReference>
<proteinExistence type="predicted"/>
<dbReference type="Proteomes" id="UP001225042">
    <property type="component" value="Unassembled WGS sequence"/>
</dbReference>
<dbReference type="Gene3D" id="3.60.15.10">
    <property type="entry name" value="Ribonuclease Z/Hydroxyacylglutathione hydrolase-like"/>
    <property type="match status" value="1"/>
</dbReference>
<evidence type="ECO:0000313" key="2">
    <source>
        <dbReference type="EMBL" id="MDQ2254714.1"/>
    </source>
</evidence>
<dbReference type="PANTHER" id="PTHR30619">
    <property type="entry name" value="DNA INTERNALIZATION/COMPETENCE PROTEIN COMEC/REC2"/>
    <property type="match status" value="1"/>
</dbReference>
<dbReference type="InterPro" id="IPR001279">
    <property type="entry name" value="Metallo-B-lactamas"/>
</dbReference>
<evidence type="ECO:0000259" key="1">
    <source>
        <dbReference type="Pfam" id="PF00753"/>
    </source>
</evidence>
<protein>
    <submittedName>
        <fullName evidence="2">MBL fold metallo-hydrolase</fullName>
    </submittedName>
</protein>
<dbReference type="EMBL" id="JAVDKS010000001">
    <property type="protein sequence ID" value="MDQ2254714.1"/>
    <property type="molecule type" value="Genomic_DNA"/>
</dbReference>
<keyword evidence="3" id="KW-1185">Reference proteome</keyword>
<feature type="domain" description="Metallo-beta-lactamase" evidence="1">
    <location>
        <begin position="27"/>
        <end position="81"/>
    </location>
</feature>
<accession>A0AAW8H5B4</accession>
<gene>
    <name evidence="2" type="ORF">RBJ67_00960</name>
</gene>
<evidence type="ECO:0000313" key="3">
    <source>
        <dbReference type="Proteomes" id="UP001225042"/>
    </source>
</evidence>
<dbReference type="SUPFAM" id="SSF56281">
    <property type="entry name" value="Metallo-hydrolase/oxidoreductase"/>
    <property type="match status" value="1"/>
</dbReference>
<comment type="caution">
    <text evidence="2">The sequence shown here is derived from an EMBL/GenBank/DDBJ whole genome shotgun (WGS) entry which is preliminary data.</text>
</comment>
<dbReference type="RefSeq" id="WP_306683935.1">
    <property type="nucleotide sequence ID" value="NZ_JAVDKR010000007.1"/>
</dbReference>
<organism evidence="2 3">
    <name type="scientific">Enterobacter soli</name>
    <dbReference type="NCBI Taxonomy" id="885040"/>
    <lineage>
        <taxon>Bacteria</taxon>
        <taxon>Pseudomonadati</taxon>
        <taxon>Pseudomonadota</taxon>
        <taxon>Gammaproteobacteria</taxon>
        <taxon>Enterobacterales</taxon>
        <taxon>Enterobacteriaceae</taxon>
        <taxon>Enterobacter</taxon>
    </lineage>
</organism>
<dbReference type="Pfam" id="PF00753">
    <property type="entry name" value="Lactamase_B"/>
    <property type="match status" value="1"/>
</dbReference>
<dbReference type="InterPro" id="IPR036866">
    <property type="entry name" value="RibonucZ/Hydroxyglut_hydro"/>
</dbReference>